<sequence>MDVWMKTKQMFEADLLMECEICCYVWTDRMDVRDQMCIRPVMAHARPVVNSDTASLWDFNLGLRVVSLSDGQEQNESAELFLIFYALIFRDRLLNSSHTHWLLLYQTLHLPVPFPTRTLLQDSSCCRAGMSHPPPTCLHRIPWEERMAEEEGGSLMNK</sequence>
<evidence type="ECO:0000313" key="1">
    <source>
        <dbReference type="EMBL" id="KAL1261704.1"/>
    </source>
</evidence>
<accession>A0ABR3MCK3</accession>
<keyword evidence="2" id="KW-1185">Reference proteome</keyword>
<organism evidence="1 2">
    <name type="scientific">Cirrhinus molitorella</name>
    <name type="common">mud carp</name>
    <dbReference type="NCBI Taxonomy" id="172907"/>
    <lineage>
        <taxon>Eukaryota</taxon>
        <taxon>Metazoa</taxon>
        <taxon>Chordata</taxon>
        <taxon>Craniata</taxon>
        <taxon>Vertebrata</taxon>
        <taxon>Euteleostomi</taxon>
        <taxon>Actinopterygii</taxon>
        <taxon>Neopterygii</taxon>
        <taxon>Teleostei</taxon>
        <taxon>Ostariophysi</taxon>
        <taxon>Cypriniformes</taxon>
        <taxon>Cyprinidae</taxon>
        <taxon>Labeoninae</taxon>
        <taxon>Labeonini</taxon>
        <taxon>Cirrhinus</taxon>
    </lineage>
</organism>
<comment type="caution">
    <text evidence="1">The sequence shown here is derived from an EMBL/GenBank/DDBJ whole genome shotgun (WGS) entry which is preliminary data.</text>
</comment>
<dbReference type="EMBL" id="JAYMGO010000014">
    <property type="protein sequence ID" value="KAL1261704.1"/>
    <property type="molecule type" value="Genomic_DNA"/>
</dbReference>
<dbReference type="Proteomes" id="UP001558613">
    <property type="component" value="Unassembled WGS sequence"/>
</dbReference>
<reference evidence="1 2" key="1">
    <citation type="submission" date="2023-09" db="EMBL/GenBank/DDBJ databases">
        <authorList>
            <person name="Wang M."/>
        </authorList>
    </citation>
    <scope>NUCLEOTIDE SEQUENCE [LARGE SCALE GENOMIC DNA]</scope>
    <source>
        <strain evidence="1">GT-2023</strain>
        <tissue evidence="1">Liver</tissue>
    </source>
</reference>
<protein>
    <submittedName>
        <fullName evidence="1">Uncharacterized protein</fullName>
    </submittedName>
</protein>
<gene>
    <name evidence="1" type="ORF">QQF64_006969</name>
</gene>
<name>A0ABR3MCK3_9TELE</name>
<evidence type="ECO:0000313" key="2">
    <source>
        <dbReference type="Proteomes" id="UP001558613"/>
    </source>
</evidence>
<proteinExistence type="predicted"/>